<dbReference type="Gene3D" id="1.10.1050.10">
    <property type="entry name" value="Ribosomal Protein S4 Delta 41, Chain A, domain 1"/>
    <property type="match status" value="1"/>
</dbReference>
<evidence type="ECO:0000256" key="1">
    <source>
        <dbReference type="ARBA" id="ARBA00007465"/>
    </source>
</evidence>
<dbReference type="GO" id="GO:0015935">
    <property type="term" value="C:small ribosomal subunit"/>
    <property type="evidence" value="ECO:0007669"/>
    <property type="project" value="InterPro"/>
</dbReference>
<dbReference type="Pfam" id="PF01479">
    <property type="entry name" value="S4"/>
    <property type="match status" value="1"/>
</dbReference>
<dbReference type="Gene3D" id="3.10.290.10">
    <property type="entry name" value="RNA-binding S4 domain"/>
    <property type="match status" value="1"/>
</dbReference>
<evidence type="ECO:0000256" key="2">
    <source>
        <dbReference type="ARBA" id="ARBA00022730"/>
    </source>
</evidence>
<dbReference type="FunFam" id="3.10.290.10:FF:000001">
    <property type="entry name" value="30S ribosomal protein S4"/>
    <property type="match status" value="1"/>
</dbReference>
<dbReference type="GO" id="GO:0042274">
    <property type="term" value="P:ribosomal small subunit biogenesis"/>
    <property type="evidence" value="ECO:0007669"/>
    <property type="project" value="TreeGrafter"/>
</dbReference>
<dbReference type="InterPro" id="IPR018079">
    <property type="entry name" value="Ribosomal_uS4_CS"/>
</dbReference>
<dbReference type="GO" id="GO:0003735">
    <property type="term" value="F:structural constituent of ribosome"/>
    <property type="evidence" value="ECO:0007669"/>
    <property type="project" value="InterPro"/>
</dbReference>
<dbReference type="NCBIfam" id="TIGR01017">
    <property type="entry name" value="rpsD_bact"/>
    <property type="match status" value="1"/>
</dbReference>
<accession>A0A2G6E9P3</accession>
<evidence type="ECO:0000256" key="9">
    <source>
        <dbReference type="SAM" id="MobiDB-lite"/>
    </source>
</evidence>
<evidence type="ECO:0000259" key="10">
    <source>
        <dbReference type="SMART" id="SM00363"/>
    </source>
</evidence>
<protein>
    <recommendedName>
        <fullName evidence="6 7">Small ribosomal subunit protein uS4</fullName>
    </recommendedName>
</protein>
<evidence type="ECO:0000256" key="4">
    <source>
        <dbReference type="ARBA" id="ARBA00022980"/>
    </source>
</evidence>
<dbReference type="InterPro" id="IPR001912">
    <property type="entry name" value="Ribosomal_uS4_N"/>
</dbReference>
<dbReference type="SMART" id="SM01390">
    <property type="entry name" value="Ribosomal_S4"/>
    <property type="match status" value="1"/>
</dbReference>
<dbReference type="InterPro" id="IPR022801">
    <property type="entry name" value="Ribosomal_uS4"/>
</dbReference>
<dbReference type="EMBL" id="PDPS01000022">
    <property type="protein sequence ID" value="PID58572.1"/>
    <property type="molecule type" value="Genomic_DNA"/>
</dbReference>
<dbReference type="CDD" id="cd00165">
    <property type="entry name" value="S4"/>
    <property type="match status" value="1"/>
</dbReference>
<dbReference type="PROSITE" id="PS00632">
    <property type="entry name" value="RIBOSOMAL_S4"/>
    <property type="match status" value="1"/>
</dbReference>
<dbReference type="HAMAP" id="MF_01306_B">
    <property type="entry name" value="Ribosomal_uS4_B"/>
    <property type="match status" value="1"/>
</dbReference>
<evidence type="ECO:0000256" key="6">
    <source>
        <dbReference type="ARBA" id="ARBA00035254"/>
    </source>
</evidence>
<dbReference type="InterPro" id="IPR002942">
    <property type="entry name" value="S4_RNA-bd"/>
</dbReference>
<evidence type="ECO:0000256" key="5">
    <source>
        <dbReference type="ARBA" id="ARBA00023274"/>
    </source>
</evidence>
<dbReference type="NCBIfam" id="NF003717">
    <property type="entry name" value="PRK05327.1"/>
    <property type="match status" value="1"/>
</dbReference>
<dbReference type="SUPFAM" id="SSF55174">
    <property type="entry name" value="Alpha-L RNA-binding motif"/>
    <property type="match status" value="1"/>
</dbReference>
<dbReference type="PANTHER" id="PTHR11831">
    <property type="entry name" value="30S 40S RIBOSOMAL PROTEIN"/>
    <property type="match status" value="1"/>
</dbReference>
<keyword evidence="5 7" id="KW-0687">Ribonucleoprotein</keyword>
<gene>
    <name evidence="7" type="primary">rpsD</name>
    <name evidence="12" type="ORF">CSB45_03240</name>
</gene>
<evidence type="ECO:0000313" key="12">
    <source>
        <dbReference type="EMBL" id="PID58572.1"/>
    </source>
</evidence>
<name>A0A2G6E9P3_9BACT</name>
<evidence type="ECO:0000256" key="8">
    <source>
        <dbReference type="RuleBase" id="RU003699"/>
    </source>
</evidence>
<feature type="domain" description="Small ribosomal subunit protein uS4 N-terminal" evidence="11">
    <location>
        <begin position="3"/>
        <end position="93"/>
    </location>
</feature>
<dbReference type="Pfam" id="PF00163">
    <property type="entry name" value="Ribosomal_S4"/>
    <property type="match status" value="1"/>
</dbReference>
<comment type="subunit">
    <text evidence="7">Part of the 30S ribosomal subunit. Contacts protein S5. The interaction surface between S4 and S5 is involved in control of translational fidelity.</text>
</comment>
<dbReference type="GO" id="GO:0019843">
    <property type="term" value="F:rRNA binding"/>
    <property type="evidence" value="ECO:0007669"/>
    <property type="project" value="UniProtKB-UniRule"/>
</dbReference>
<feature type="region of interest" description="Disordered" evidence="9">
    <location>
        <begin position="28"/>
        <end position="51"/>
    </location>
</feature>
<comment type="function">
    <text evidence="7">One of the primary rRNA binding proteins, it binds directly to 16S rRNA where it nucleates assembly of the body of the 30S subunit.</text>
</comment>
<organism evidence="12">
    <name type="scientific">candidate division KSB3 bacterium</name>
    <dbReference type="NCBI Taxonomy" id="2044937"/>
    <lineage>
        <taxon>Bacteria</taxon>
        <taxon>candidate division KSB3</taxon>
    </lineage>
</organism>
<keyword evidence="2 7" id="KW-0699">rRNA-binding</keyword>
<feature type="domain" description="RNA-binding S4" evidence="10">
    <location>
        <begin position="94"/>
        <end position="158"/>
    </location>
</feature>
<reference evidence="12" key="1">
    <citation type="submission" date="2017-10" db="EMBL/GenBank/DDBJ databases">
        <title>Novel microbial diversity and functional potential in the marine mammal oral microbiome.</title>
        <authorList>
            <person name="Dudek N.K."/>
            <person name="Sun C.L."/>
            <person name="Burstein D."/>
            <person name="Kantor R.S."/>
            <person name="Aliaga Goltsman D.S."/>
            <person name="Bik E.M."/>
            <person name="Thomas B.C."/>
            <person name="Banfield J.F."/>
            <person name="Relman D.A."/>
        </authorList>
    </citation>
    <scope>NUCLEOTIDE SEQUENCE [LARGE SCALE GENOMIC DNA]</scope>
    <source>
        <strain evidence="12">DOLZORAL124_49_17</strain>
    </source>
</reference>
<dbReference type="AlphaFoldDB" id="A0A2G6E9P3"/>
<comment type="caution">
    <text evidence="12">The sequence shown here is derived from an EMBL/GenBank/DDBJ whole genome shotgun (WGS) entry which is preliminary data.</text>
</comment>
<dbReference type="GO" id="GO:0006412">
    <property type="term" value="P:translation"/>
    <property type="evidence" value="ECO:0007669"/>
    <property type="project" value="UniProtKB-UniRule"/>
</dbReference>
<evidence type="ECO:0000256" key="7">
    <source>
        <dbReference type="HAMAP-Rule" id="MF_01306"/>
    </source>
</evidence>
<dbReference type="InterPro" id="IPR036986">
    <property type="entry name" value="S4_RNA-bd_sf"/>
</dbReference>
<dbReference type="PROSITE" id="PS50889">
    <property type="entry name" value="S4"/>
    <property type="match status" value="1"/>
</dbReference>
<dbReference type="Proteomes" id="UP000229740">
    <property type="component" value="Unassembled WGS sequence"/>
</dbReference>
<proteinExistence type="inferred from homology"/>
<dbReference type="PANTHER" id="PTHR11831:SF4">
    <property type="entry name" value="SMALL RIBOSOMAL SUBUNIT PROTEIN US4M"/>
    <property type="match status" value="1"/>
</dbReference>
<keyword evidence="3 7" id="KW-0694">RNA-binding</keyword>
<sequence length="204" mass="23425">MARNTTAKGKIVRRFGVNIFGNSKYDRLLERRPTPPGDHGAKRSKETEYGNHLREKQKLRFAYGMSETQFKNTFMKAKKMKGVTGENLLVLLERRLDNVVYRLGMASSRSQARQIVIHGHITVNGRKVTSPSYRVKPSAVISPKTSSKSQKLLKTFLAENKHRAVPEWLSFSQENLSGQVQRFPVRQELPDFADEQLIVEFYSR</sequence>
<keyword evidence="4 7" id="KW-0689">Ribosomal protein</keyword>
<comment type="function">
    <text evidence="7">With S5 and S12 plays an important role in translational accuracy.</text>
</comment>
<evidence type="ECO:0000259" key="11">
    <source>
        <dbReference type="SMART" id="SM01390"/>
    </source>
</evidence>
<evidence type="ECO:0000256" key="3">
    <source>
        <dbReference type="ARBA" id="ARBA00022884"/>
    </source>
</evidence>
<dbReference type="InterPro" id="IPR005709">
    <property type="entry name" value="Ribosomal_uS4_bac-type"/>
</dbReference>
<dbReference type="SMART" id="SM00363">
    <property type="entry name" value="S4"/>
    <property type="match status" value="1"/>
</dbReference>
<comment type="similarity">
    <text evidence="1 7 8">Belongs to the universal ribosomal protein uS4 family.</text>
</comment>